<comment type="caution">
    <text evidence="2">The sequence shown here is derived from an EMBL/GenBank/DDBJ whole genome shotgun (WGS) entry which is preliminary data.</text>
</comment>
<keyword evidence="3" id="KW-1185">Reference proteome</keyword>
<gene>
    <name evidence="2" type="ORF">SAMN05446927_2067</name>
</gene>
<feature type="transmembrane region" description="Helical" evidence="1">
    <location>
        <begin position="130"/>
        <end position="151"/>
    </location>
</feature>
<dbReference type="InterPro" id="IPR049713">
    <property type="entry name" value="Pr6Pr-like"/>
</dbReference>
<proteinExistence type="predicted"/>
<sequence>MAISTPKAGDQAPELPLHTPSVASLSMAAAIALIAWIALAAQTDITIDRWVSRGFTVFDGIERMSSYLTNLTVFLSAVCFTCIATRARSPVARFFRQPTVVTAIVVYMVFVGIAYNVLLRYLWTPSGYRALVNECLHTFVPVLSALFWVFFVPRFHLSARQCLPWLVYPLGYLCVTLLRGSVSDFYPYPFIDVGELGYPHVLANATLLVLAFLTLMAVFIAINHRRPDLAIPDAAEQEEQEDQARDEH</sequence>
<protein>
    <recommendedName>
        <fullName evidence="4">FAR-17a/AIG1-like protein</fullName>
    </recommendedName>
</protein>
<organism evidence="2 3">
    <name type="scientific">Caballeronia arationis</name>
    <dbReference type="NCBI Taxonomy" id="1777142"/>
    <lineage>
        <taxon>Bacteria</taxon>
        <taxon>Pseudomonadati</taxon>
        <taxon>Pseudomonadota</taxon>
        <taxon>Betaproteobacteria</taxon>
        <taxon>Burkholderiales</taxon>
        <taxon>Burkholderiaceae</taxon>
        <taxon>Caballeronia</taxon>
    </lineage>
</organism>
<feature type="transmembrane region" description="Helical" evidence="1">
    <location>
        <begin position="99"/>
        <end position="118"/>
    </location>
</feature>
<evidence type="ECO:0000313" key="3">
    <source>
        <dbReference type="Proteomes" id="UP000219522"/>
    </source>
</evidence>
<dbReference type="OrthoDB" id="9809977at2"/>
<name>A0A7Z7N299_9BURK</name>
<accession>A0A7Z7N299</accession>
<keyword evidence="1" id="KW-1133">Transmembrane helix</keyword>
<evidence type="ECO:0000256" key="1">
    <source>
        <dbReference type="SAM" id="Phobius"/>
    </source>
</evidence>
<evidence type="ECO:0008006" key="4">
    <source>
        <dbReference type="Google" id="ProtNLM"/>
    </source>
</evidence>
<keyword evidence="1" id="KW-0472">Membrane</keyword>
<dbReference type="Proteomes" id="UP000219522">
    <property type="component" value="Unassembled WGS sequence"/>
</dbReference>
<feature type="transmembrane region" description="Helical" evidence="1">
    <location>
        <begin position="163"/>
        <end position="182"/>
    </location>
</feature>
<feature type="transmembrane region" description="Helical" evidence="1">
    <location>
        <begin position="21"/>
        <end position="41"/>
    </location>
</feature>
<evidence type="ECO:0000313" key="2">
    <source>
        <dbReference type="EMBL" id="SOE61218.1"/>
    </source>
</evidence>
<dbReference type="AlphaFoldDB" id="A0A7Z7N299"/>
<feature type="transmembrane region" description="Helical" evidence="1">
    <location>
        <begin position="67"/>
        <end position="87"/>
    </location>
</feature>
<dbReference type="EMBL" id="OCSU01000001">
    <property type="protein sequence ID" value="SOE61218.1"/>
    <property type="molecule type" value="Genomic_DNA"/>
</dbReference>
<keyword evidence="1" id="KW-0812">Transmembrane</keyword>
<feature type="transmembrane region" description="Helical" evidence="1">
    <location>
        <begin position="202"/>
        <end position="222"/>
    </location>
</feature>
<reference evidence="2 3" key="1">
    <citation type="submission" date="2017-09" db="EMBL/GenBank/DDBJ databases">
        <authorList>
            <person name="Varghese N."/>
            <person name="Submissions S."/>
        </authorList>
    </citation>
    <scope>NUCLEOTIDE SEQUENCE [LARGE SCALE GENOMIC DNA]</scope>
    <source>
        <strain evidence="2 3">OK806</strain>
    </source>
</reference>
<dbReference type="NCBIfam" id="NF038065">
    <property type="entry name" value="Pr6Pr"/>
    <property type="match status" value="1"/>
</dbReference>
<dbReference type="RefSeq" id="WP_062642079.1">
    <property type="nucleotide sequence ID" value="NZ_FCOG02000129.1"/>
</dbReference>